<name>A0A967B1N6_9FLAO</name>
<dbReference type="RefSeq" id="WP_166204918.1">
    <property type="nucleotide sequence ID" value="NZ_VIKU02000004.1"/>
</dbReference>
<protein>
    <submittedName>
        <fullName evidence="1">Uncharacterized protein</fullName>
    </submittedName>
</protein>
<comment type="caution">
    <text evidence="1">The sequence shown here is derived from an EMBL/GenBank/DDBJ whole genome shotgun (WGS) entry which is preliminary data.</text>
</comment>
<evidence type="ECO:0000313" key="2">
    <source>
        <dbReference type="Proteomes" id="UP000707206"/>
    </source>
</evidence>
<evidence type="ECO:0000313" key="1">
    <source>
        <dbReference type="EMBL" id="NHF60446.1"/>
    </source>
</evidence>
<keyword evidence="2" id="KW-1185">Reference proteome</keyword>
<accession>A0A967B1N6</accession>
<dbReference type="EMBL" id="VIKU02000004">
    <property type="protein sequence ID" value="NHF60446.1"/>
    <property type="molecule type" value="Genomic_DNA"/>
</dbReference>
<proteinExistence type="predicted"/>
<organism evidence="1 2">
    <name type="scientific">Pelagihabitans pacificus</name>
    <dbReference type="NCBI Taxonomy" id="2696054"/>
    <lineage>
        <taxon>Bacteria</taxon>
        <taxon>Pseudomonadati</taxon>
        <taxon>Bacteroidota</taxon>
        <taxon>Flavobacteriia</taxon>
        <taxon>Flavobacteriales</taxon>
        <taxon>Flavobacteriaceae</taxon>
        <taxon>Pelagihabitans</taxon>
    </lineage>
</organism>
<dbReference type="Proteomes" id="UP000707206">
    <property type="component" value="Unassembled WGS sequence"/>
</dbReference>
<dbReference type="AlphaFoldDB" id="A0A967B1N6"/>
<sequence>MKKCVIMFVVFIITLLVAVLVEKYQGNLAVDNLATNENGHSMNAGMVLE</sequence>
<reference evidence="1" key="1">
    <citation type="submission" date="2019-07" db="EMBL/GenBank/DDBJ databases">
        <authorList>
            <person name="De-Chao Zhang Q."/>
        </authorList>
    </citation>
    <scope>NUCLEOTIDE SEQUENCE</scope>
    <source>
        <strain evidence="1">TP-CH-4</strain>
    </source>
</reference>
<gene>
    <name evidence="1" type="ORF">FK220_013915</name>
</gene>
<reference evidence="1" key="2">
    <citation type="submission" date="2020-03" db="EMBL/GenBank/DDBJ databases">
        <title>Flavobacteriaceae bacterium strain TP-CH-4, a member of the family Flavobacteriaceae isolated from a deep-sea seamount.</title>
        <authorList>
            <person name="Zhang D.-C."/>
        </authorList>
    </citation>
    <scope>NUCLEOTIDE SEQUENCE</scope>
    <source>
        <strain evidence="1">TP-CH-4</strain>
    </source>
</reference>